<feature type="compositionally biased region" description="Basic and acidic residues" evidence="1">
    <location>
        <begin position="86"/>
        <end position="106"/>
    </location>
</feature>
<dbReference type="AlphaFoldDB" id="A0ABD2P8U4"/>
<evidence type="ECO:0000256" key="1">
    <source>
        <dbReference type="SAM" id="MobiDB-lite"/>
    </source>
</evidence>
<name>A0ABD2P8U4_9CUCU</name>
<reference evidence="2 3" key="1">
    <citation type="journal article" date="2021" name="BMC Biol.">
        <title>Horizontally acquired antibacterial genes associated with adaptive radiation of ladybird beetles.</title>
        <authorList>
            <person name="Li H.S."/>
            <person name="Tang X.F."/>
            <person name="Huang Y.H."/>
            <person name="Xu Z.Y."/>
            <person name="Chen M.L."/>
            <person name="Du X.Y."/>
            <person name="Qiu B.Y."/>
            <person name="Chen P.T."/>
            <person name="Zhang W."/>
            <person name="Slipinski A."/>
            <person name="Escalona H.E."/>
            <person name="Waterhouse R.M."/>
            <person name="Zwick A."/>
            <person name="Pang H."/>
        </authorList>
    </citation>
    <scope>NUCLEOTIDE SEQUENCE [LARGE SCALE GENOMIC DNA]</scope>
    <source>
        <strain evidence="2">SYSU2018</strain>
    </source>
</reference>
<evidence type="ECO:0000313" key="2">
    <source>
        <dbReference type="EMBL" id="KAL3287401.1"/>
    </source>
</evidence>
<dbReference type="Proteomes" id="UP001516400">
    <property type="component" value="Unassembled WGS sequence"/>
</dbReference>
<dbReference type="EMBL" id="JABFTP020000185">
    <property type="protein sequence ID" value="KAL3287401.1"/>
    <property type="molecule type" value="Genomic_DNA"/>
</dbReference>
<keyword evidence="3" id="KW-1185">Reference proteome</keyword>
<proteinExistence type="predicted"/>
<feature type="region of interest" description="Disordered" evidence="1">
    <location>
        <begin position="86"/>
        <end position="134"/>
    </location>
</feature>
<gene>
    <name evidence="2" type="ORF">HHI36_001874</name>
</gene>
<comment type="caution">
    <text evidence="2">The sequence shown here is derived from an EMBL/GenBank/DDBJ whole genome shotgun (WGS) entry which is preliminary data.</text>
</comment>
<sequence length="134" mass="16107">MDDMEKIINDTEIVFNEVNLNFTDLSDENEIRSLNETINRMLWEERLMNSTFLARRKSRACDKRKKDPSVITSELWQEYLSTKAEKRAKMEEEKRKEENKKVENKNCKNRRSIKQLSETEELSSSYDEKEDECE</sequence>
<organism evidence="2 3">
    <name type="scientific">Cryptolaemus montrouzieri</name>
    <dbReference type="NCBI Taxonomy" id="559131"/>
    <lineage>
        <taxon>Eukaryota</taxon>
        <taxon>Metazoa</taxon>
        <taxon>Ecdysozoa</taxon>
        <taxon>Arthropoda</taxon>
        <taxon>Hexapoda</taxon>
        <taxon>Insecta</taxon>
        <taxon>Pterygota</taxon>
        <taxon>Neoptera</taxon>
        <taxon>Endopterygota</taxon>
        <taxon>Coleoptera</taxon>
        <taxon>Polyphaga</taxon>
        <taxon>Cucujiformia</taxon>
        <taxon>Coccinelloidea</taxon>
        <taxon>Coccinellidae</taxon>
        <taxon>Scymninae</taxon>
        <taxon>Scymnini</taxon>
        <taxon>Cryptolaemus</taxon>
    </lineage>
</organism>
<protein>
    <submittedName>
        <fullName evidence="2">Uncharacterized protein</fullName>
    </submittedName>
</protein>
<evidence type="ECO:0000313" key="3">
    <source>
        <dbReference type="Proteomes" id="UP001516400"/>
    </source>
</evidence>
<accession>A0ABD2P8U4</accession>